<evidence type="ECO:0000313" key="1">
    <source>
        <dbReference type="EMBL" id="SIT42911.1"/>
    </source>
</evidence>
<dbReference type="Proteomes" id="UP000187012">
    <property type="component" value="Unassembled WGS sequence"/>
</dbReference>
<protein>
    <submittedName>
        <fullName evidence="1">Uncharacterized protein</fullName>
    </submittedName>
</protein>
<gene>
    <name evidence="1" type="ORF">BN2475_380159</name>
</gene>
<organism evidence="1 2">
    <name type="scientific">Paraburkholderia ribeironis</name>
    <dbReference type="NCBI Taxonomy" id="1247936"/>
    <lineage>
        <taxon>Bacteria</taxon>
        <taxon>Pseudomonadati</taxon>
        <taxon>Pseudomonadota</taxon>
        <taxon>Betaproteobacteria</taxon>
        <taxon>Burkholderiales</taxon>
        <taxon>Burkholderiaceae</taxon>
        <taxon>Paraburkholderia</taxon>
    </lineage>
</organism>
<accession>A0A1N7S687</accession>
<evidence type="ECO:0000313" key="2">
    <source>
        <dbReference type="Proteomes" id="UP000187012"/>
    </source>
</evidence>
<name>A0A1N7S687_9BURK</name>
<reference evidence="1 2" key="1">
    <citation type="submission" date="2016-12" db="EMBL/GenBank/DDBJ databases">
        <authorList>
            <person name="Song W.-J."/>
            <person name="Kurnit D.M."/>
        </authorList>
    </citation>
    <scope>NUCLEOTIDE SEQUENCE [LARGE SCALE GENOMIC DNA]</scope>
    <source>
        <strain evidence="1 2">STM7296</strain>
    </source>
</reference>
<sequence>MFPTLAFIGAPSVAFALARVMDDQVCHPKGSQRPLSGKAMVC</sequence>
<proteinExistence type="predicted"/>
<keyword evidence="2" id="KW-1185">Reference proteome</keyword>
<dbReference type="AlphaFoldDB" id="A0A1N7S687"/>
<dbReference type="EMBL" id="CYGX02000038">
    <property type="protein sequence ID" value="SIT42911.1"/>
    <property type="molecule type" value="Genomic_DNA"/>
</dbReference>